<feature type="transmembrane region" description="Helical" evidence="7">
    <location>
        <begin position="34"/>
        <end position="52"/>
    </location>
</feature>
<evidence type="ECO:0000256" key="3">
    <source>
        <dbReference type="ARBA" id="ARBA00022692"/>
    </source>
</evidence>
<evidence type="ECO:0000256" key="6">
    <source>
        <dbReference type="SAM" id="MobiDB-lite"/>
    </source>
</evidence>
<evidence type="ECO:0000256" key="7">
    <source>
        <dbReference type="SAM" id="Phobius"/>
    </source>
</evidence>
<proteinExistence type="inferred from homology"/>
<dbReference type="PANTHER" id="PTHR21716">
    <property type="entry name" value="TRANSMEMBRANE PROTEIN"/>
    <property type="match status" value="1"/>
</dbReference>
<feature type="transmembrane region" description="Helical" evidence="7">
    <location>
        <begin position="229"/>
        <end position="255"/>
    </location>
</feature>
<dbReference type="PANTHER" id="PTHR21716:SF4">
    <property type="entry name" value="TRANSMEMBRANE PROTEIN 245"/>
    <property type="match status" value="1"/>
</dbReference>
<dbReference type="EMBL" id="BJTG01000003">
    <property type="protein sequence ID" value="GEJ56920.1"/>
    <property type="molecule type" value="Genomic_DNA"/>
</dbReference>
<evidence type="ECO:0000256" key="1">
    <source>
        <dbReference type="ARBA" id="ARBA00004141"/>
    </source>
</evidence>
<feature type="transmembrane region" description="Helical" evidence="7">
    <location>
        <begin position="295"/>
        <end position="312"/>
    </location>
</feature>
<evidence type="ECO:0000256" key="5">
    <source>
        <dbReference type="ARBA" id="ARBA00023136"/>
    </source>
</evidence>
<organism evidence="8 9">
    <name type="scientific">Anaeromyxobacter diazotrophicus</name>
    <dbReference type="NCBI Taxonomy" id="2590199"/>
    <lineage>
        <taxon>Bacteria</taxon>
        <taxon>Pseudomonadati</taxon>
        <taxon>Myxococcota</taxon>
        <taxon>Myxococcia</taxon>
        <taxon>Myxococcales</taxon>
        <taxon>Cystobacterineae</taxon>
        <taxon>Anaeromyxobacteraceae</taxon>
        <taxon>Anaeromyxobacter</taxon>
    </lineage>
</organism>
<evidence type="ECO:0000256" key="4">
    <source>
        <dbReference type="ARBA" id="ARBA00022989"/>
    </source>
</evidence>
<feature type="transmembrane region" description="Helical" evidence="7">
    <location>
        <begin position="261"/>
        <end position="283"/>
    </location>
</feature>
<comment type="similarity">
    <text evidence="2">Belongs to the autoinducer-2 exporter (AI-2E) (TC 2.A.86) family.</text>
</comment>
<comment type="caution">
    <text evidence="8">The sequence shown here is derived from an EMBL/GenBank/DDBJ whole genome shotgun (WGS) entry which is preliminary data.</text>
</comment>
<dbReference type="Pfam" id="PF01594">
    <property type="entry name" value="AI-2E_transport"/>
    <property type="match status" value="1"/>
</dbReference>
<dbReference type="AlphaFoldDB" id="A0A7I9VLB9"/>
<evidence type="ECO:0000313" key="8">
    <source>
        <dbReference type="EMBL" id="GEJ56920.1"/>
    </source>
</evidence>
<name>A0A7I9VLB9_9BACT</name>
<sequence length="381" mass="39853">MQDQPQLPLEPRPDEAPPRPAEARGQDGSRPRRALVVLLGVSIALLGCVVWPFRAPLFIAAVLAAAFQPALRWSTRLLGGRRRTAGGLLTVVVFAAIIAPFATLLGLATQQVMAGLAFLRDTLGVRRVSDLSLAQLPGPAQDVLAHALALAHVSREQLAGWMDQARVWGEHAAPSLLAASGEAAFHTLILLGAFYFLVLDGHVVVRWLSDVSPLRRGQTRELIEEFRKVAVATLLGTVVAAVFQGVAAGLGYAIFGVPQAFFFGLLTALASFVPVVGTLAVWVPAVVLLSVTGHLGAGLGLAAWCLVAVVGAEHVGRPLLLGGSAEMHTGLVFLALLGGIEMFGLIGVLAGPLVIAFFLALARMSARELAGAGPPRAVQAH</sequence>
<feature type="transmembrane region" description="Helical" evidence="7">
    <location>
        <begin position="332"/>
        <end position="361"/>
    </location>
</feature>
<protein>
    <submittedName>
        <fullName evidence="8">AI-2E family transporter</fullName>
    </submittedName>
</protein>
<keyword evidence="4 7" id="KW-1133">Transmembrane helix</keyword>
<keyword evidence="9" id="KW-1185">Reference proteome</keyword>
<keyword evidence="3 7" id="KW-0812">Transmembrane</keyword>
<feature type="region of interest" description="Disordered" evidence="6">
    <location>
        <begin position="1"/>
        <end position="28"/>
    </location>
</feature>
<dbReference type="InterPro" id="IPR002549">
    <property type="entry name" value="AI-2E-like"/>
</dbReference>
<dbReference type="Proteomes" id="UP000503640">
    <property type="component" value="Unassembled WGS sequence"/>
</dbReference>
<reference evidence="9" key="1">
    <citation type="journal article" date="2020" name="Appl. Environ. Microbiol.">
        <title>Diazotrophic Anaeromyxobacter Isolates from Soils.</title>
        <authorList>
            <person name="Masuda Y."/>
            <person name="Yamanaka H."/>
            <person name="Xu Z.X."/>
            <person name="Shiratori Y."/>
            <person name="Aono T."/>
            <person name="Amachi S."/>
            <person name="Senoo K."/>
            <person name="Itoh H."/>
        </authorList>
    </citation>
    <scope>NUCLEOTIDE SEQUENCE [LARGE SCALE GENOMIC DNA]</scope>
    <source>
        <strain evidence="9">R267</strain>
    </source>
</reference>
<feature type="compositionally biased region" description="Basic and acidic residues" evidence="6">
    <location>
        <begin position="11"/>
        <end position="28"/>
    </location>
</feature>
<keyword evidence="5 7" id="KW-0472">Membrane</keyword>
<evidence type="ECO:0000256" key="2">
    <source>
        <dbReference type="ARBA" id="ARBA00009773"/>
    </source>
</evidence>
<feature type="transmembrane region" description="Helical" evidence="7">
    <location>
        <begin position="183"/>
        <end position="208"/>
    </location>
</feature>
<gene>
    <name evidence="8" type="ORF">AMYX_16610</name>
</gene>
<feature type="transmembrane region" description="Helical" evidence="7">
    <location>
        <begin position="58"/>
        <end position="75"/>
    </location>
</feature>
<comment type="subcellular location">
    <subcellularLocation>
        <location evidence="1">Membrane</location>
        <topology evidence="1">Multi-pass membrane protein</topology>
    </subcellularLocation>
</comment>
<feature type="transmembrane region" description="Helical" evidence="7">
    <location>
        <begin position="87"/>
        <end position="108"/>
    </location>
</feature>
<dbReference type="GO" id="GO:0016020">
    <property type="term" value="C:membrane"/>
    <property type="evidence" value="ECO:0007669"/>
    <property type="project" value="UniProtKB-SubCell"/>
</dbReference>
<evidence type="ECO:0000313" key="9">
    <source>
        <dbReference type="Proteomes" id="UP000503640"/>
    </source>
</evidence>
<accession>A0A7I9VLB9</accession>
<dbReference type="RefSeq" id="WP_176064383.1">
    <property type="nucleotide sequence ID" value="NZ_BJTG01000003.1"/>
</dbReference>